<dbReference type="EMBL" id="JAESVG020000008">
    <property type="protein sequence ID" value="KAG8625207.1"/>
    <property type="molecule type" value="Genomic_DNA"/>
</dbReference>
<dbReference type="AlphaFoldDB" id="A0A8K0KXK3"/>
<proteinExistence type="predicted"/>
<evidence type="ECO:0000313" key="1">
    <source>
        <dbReference type="EMBL" id="KAG8625207.1"/>
    </source>
</evidence>
<evidence type="ECO:0000313" key="2">
    <source>
        <dbReference type="Proteomes" id="UP000809789"/>
    </source>
</evidence>
<comment type="caution">
    <text evidence="1">The sequence shown here is derived from an EMBL/GenBank/DDBJ whole genome shotgun (WGS) entry which is preliminary data.</text>
</comment>
<gene>
    <name evidence="1" type="ORF">KVT40_006958</name>
</gene>
<dbReference type="Proteomes" id="UP000809789">
    <property type="component" value="Unassembled WGS sequence"/>
</dbReference>
<reference evidence="1" key="1">
    <citation type="submission" date="2021-07" db="EMBL/GenBank/DDBJ databases">
        <title>Elsinoe batatas strain:CRI-CJ2 Genome sequencing and assembly.</title>
        <authorList>
            <person name="Huang L."/>
        </authorList>
    </citation>
    <scope>NUCLEOTIDE SEQUENCE</scope>
    <source>
        <strain evidence="1">CRI-CJ2</strain>
    </source>
</reference>
<protein>
    <submittedName>
        <fullName evidence="1">Uncharacterized protein</fullName>
    </submittedName>
</protein>
<keyword evidence="2" id="KW-1185">Reference proteome</keyword>
<name>A0A8K0KXK3_9PEZI</name>
<accession>A0A8K0KXK3</accession>
<dbReference type="OrthoDB" id="10547428at2759"/>
<sequence length="175" mass="18891">MGSVKRPQSSLLLVQLKLAITDFSVFPSLCLASRFRLLLQPLSLPAISAFLFHPSMSTLVSAWASSPTESATPLIQQQSHNPQLPVLSVFQALSSQHRSASVSSAMVSASPLSTLQLPPSSISWSPLTQQLLRPFQPKSSPASPPLLLLRLLRSLELQPSLPSFPMPAVSSHQHP</sequence>
<organism evidence="1 2">
    <name type="scientific">Elsinoe batatas</name>
    <dbReference type="NCBI Taxonomy" id="2601811"/>
    <lineage>
        <taxon>Eukaryota</taxon>
        <taxon>Fungi</taxon>
        <taxon>Dikarya</taxon>
        <taxon>Ascomycota</taxon>
        <taxon>Pezizomycotina</taxon>
        <taxon>Dothideomycetes</taxon>
        <taxon>Dothideomycetidae</taxon>
        <taxon>Myriangiales</taxon>
        <taxon>Elsinoaceae</taxon>
        <taxon>Elsinoe</taxon>
    </lineage>
</organism>